<dbReference type="EMBL" id="ML119059">
    <property type="protein sequence ID" value="ROT36648.1"/>
    <property type="molecule type" value="Genomic_DNA"/>
</dbReference>
<protein>
    <submittedName>
        <fullName evidence="2">Uncharacterized protein</fullName>
    </submittedName>
</protein>
<dbReference type="Proteomes" id="UP000272025">
    <property type="component" value="Unassembled WGS sequence"/>
</dbReference>
<feature type="compositionally biased region" description="Basic and acidic residues" evidence="1">
    <location>
        <begin position="157"/>
        <end position="190"/>
    </location>
</feature>
<evidence type="ECO:0000313" key="3">
    <source>
        <dbReference type="Proteomes" id="UP000272025"/>
    </source>
</evidence>
<dbReference type="RefSeq" id="XP_028464454.1">
    <property type="nucleotide sequence ID" value="XM_028612539.1"/>
</dbReference>
<name>A0A3N2PQ96_SODAK</name>
<feature type="region of interest" description="Disordered" evidence="1">
    <location>
        <begin position="132"/>
        <end position="341"/>
    </location>
</feature>
<keyword evidence="3" id="KW-1185">Reference proteome</keyword>
<dbReference type="PANTHER" id="PTHR34117:SF1">
    <property type="entry name" value="STYLE CELL-CYCLE INHIBITOR 1"/>
    <property type="match status" value="1"/>
</dbReference>
<feature type="compositionally biased region" description="Basic and acidic residues" evidence="1">
    <location>
        <begin position="323"/>
        <end position="341"/>
    </location>
</feature>
<feature type="compositionally biased region" description="Basic and acidic residues" evidence="1">
    <location>
        <begin position="234"/>
        <end position="300"/>
    </location>
</feature>
<dbReference type="OrthoDB" id="2139939at2759"/>
<evidence type="ECO:0000256" key="1">
    <source>
        <dbReference type="SAM" id="MobiDB-lite"/>
    </source>
</evidence>
<feature type="compositionally biased region" description="Basic residues" evidence="1">
    <location>
        <begin position="9"/>
        <end position="48"/>
    </location>
</feature>
<evidence type="ECO:0000313" key="2">
    <source>
        <dbReference type="EMBL" id="ROT36648.1"/>
    </source>
</evidence>
<dbReference type="AlphaFoldDB" id="A0A3N2PQ96"/>
<reference evidence="2 3" key="1">
    <citation type="journal article" date="2018" name="Mol. Ecol.">
        <title>The obligate alkalophilic soda-lake fungus Sodiomyces alkalinus has shifted to a protein diet.</title>
        <authorList>
            <person name="Grum-Grzhimaylo A.A."/>
            <person name="Falkoski D.L."/>
            <person name="van den Heuvel J."/>
            <person name="Valero-Jimenez C.A."/>
            <person name="Min B."/>
            <person name="Choi I.G."/>
            <person name="Lipzen A."/>
            <person name="Daum C.G."/>
            <person name="Aanen D.K."/>
            <person name="Tsang A."/>
            <person name="Henrissat B."/>
            <person name="Bilanenko E.N."/>
            <person name="de Vries R.P."/>
            <person name="van Kan J.A.L."/>
            <person name="Grigoriev I.V."/>
            <person name="Debets A.J.M."/>
        </authorList>
    </citation>
    <scope>NUCLEOTIDE SEQUENCE [LARGE SCALE GENOMIC DNA]</scope>
    <source>
        <strain evidence="2 3">F11</strain>
    </source>
</reference>
<dbReference type="GeneID" id="39581017"/>
<accession>A0A3N2PQ96</accession>
<feature type="region of interest" description="Disordered" evidence="1">
    <location>
        <begin position="1"/>
        <end position="64"/>
    </location>
</feature>
<feature type="compositionally biased region" description="Acidic residues" evidence="1">
    <location>
        <begin position="196"/>
        <end position="208"/>
    </location>
</feature>
<dbReference type="InterPro" id="IPR044688">
    <property type="entry name" value="SCI-1-like"/>
</dbReference>
<gene>
    <name evidence="2" type="ORF">SODALDRAFT_335752</name>
</gene>
<dbReference type="PANTHER" id="PTHR34117">
    <property type="entry name" value="STYLE CELL-CYCLE INHIBITOR 1"/>
    <property type="match status" value="1"/>
</dbReference>
<organism evidence="2 3">
    <name type="scientific">Sodiomyces alkalinus (strain CBS 110278 / VKM F-3762 / F11)</name>
    <name type="common">Alkaliphilic filamentous fungus</name>
    <dbReference type="NCBI Taxonomy" id="1314773"/>
    <lineage>
        <taxon>Eukaryota</taxon>
        <taxon>Fungi</taxon>
        <taxon>Dikarya</taxon>
        <taxon>Ascomycota</taxon>
        <taxon>Pezizomycotina</taxon>
        <taxon>Sordariomycetes</taxon>
        <taxon>Hypocreomycetidae</taxon>
        <taxon>Glomerellales</taxon>
        <taxon>Plectosphaerellaceae</taxon>
        <taxon>Sodiomyces</taxon>
    </lineage>
</organism>
<sequence>MPGSDRYMGRHSRTRSRSPDGRRKRQYASRSRSRSPQRSRDRRHRRHGSSTPHGGGTTPASLPFDARTLTKSDFGAFRALFAYYLDLQKGKSLARMDEREARGRWKSFVGKWNRGELREGWYDPDMFATAEERAAELLSPDTASRDDTVARQPSGPADRRGGDRDRRRGDESWEREGSRGDCRTKDDKGYGRVSGDEDDDEDEDDDDMVPPLPPTIRSGSGRPGPKIPTLDDLAAQRDERVSEAQAGREKGIEDIRAARARDRKEQKERLEELVPRADPGTRERRLEKRAAVNEKMRGFREGSPGGDAAVGDGELMGEGGGLDELRREKAREERRKTERELRREEIARAKEAEREERVRLWREREEGTMKGLKELARQRFG</sequence>
<proteinExistence type="predicted"/>